<gene>
    <name evidence="3" type="ORF">QuyetLC_24680</name>
</gene>
<organism evidence="3">
    <name type="scientific">Bacillus anthracis</name>
    <name type="common">anthrax bacterium</name>
    <dbReference type="NCBI Taxonomy" id="1392"/>
    <lineage>
        <taxon>Bacteria</taxon>
        <taxon>Bacillati</taxon>
        <taxon>Bacillota</taxon>
        <taxon>Bacilli</taxon>
        <taxon>Bacillales</taxon>
        <taxon>Bacillaceae</taxon>
        <taxon>Bacillus</taxon>
        <taxon>Bacillus cereus group</taxon>
    </lineage>
</organism>
<keyword evidence="1" id="KW-0472">Membrane</keyword>
<feature type="chain" id="PRO_5024894037" evidence="2">
    <location>
        <begin position="35"/>
        <end position="107"/>
    </location>
</feature>
<protein>
    <submittedName>
        <fullName evidence="3">Uncharacterized protein</fullName>
    </submittedName>
</protein>
<reference evidence="3" key="1">
    <citation type="submission" date="2019-12" db="EMBL/GenBank/DDBJ databases">
        <title>Epidemiological and comparative genomic analysis of Bacillus anthracis isolated from northern Vietnam.</title>
        <authorList>
            <person name="Hoang T.T.H."/>
            <person name="Dang D.A."/>
            <person name="Pham M.H."/>
            <person name="Luong M.H."/>
            <person name="Tran N.D."/>
            <person name="Nguyen T.H."/>
            <person name="Nguyen T.T."/>
            <person name="Inoue S."/>
            <person name="Morikawa S."/>
            <person name="Okutani A."/>
        </authorList>
    </citation>
    <scope>NUCLEOTIDE SEQUENCE</scope>
    <source>
        <strain evidence="3">QuyetLC</strain>
    </source>
</reference>
<feature type="transmembrane region" description="Helical" evidence="1">
    <location>
        <begin position="70"/>
        <end position="88"/>
    </location>
</feature>
<evidence type="ECO:0000256" key="1">
    <source>
        <dbReference type="SAM" id="Phobius"/>
    </source>
</evidence>
<accession>A0A640MMN3</accession>
<reference evidence="3" key="2">
    <citation type="submission" date="2019-12" db="EMBL/GenBank/DDBJ databases">
        <authorList>
            <person name="Hoang T.H.H."/>
            <person name="Okutani A."/>
        </authorList>
    </citation>
    <scope>NUCLEOTIDE SEQUENCE</scope>
    <source>
        <strain evidence="3">QuyetLC</strain>
    </source>
</reference>
<evidence type="ECO:0000256" key="2">
    <source>
        <dbReference type="SAM" id="SignalP"/>
    </source>
</evidence>
<dbReference type="InterPro" id="IPR049746">
    <property type="entry name" value="TcpD-like_C"/>
</dbReference>
<dbReference type="AlphaFoldDB" id="A0A640MMN3"/>
<evidence type="ECO:0000313" key="3">
    <source>
        <dbReference type="EMBL" id="GEU13508.1"/>
    </source>
</evidence>
<feature type="signal peptide" evidence="2">
    <location>
        <begin position="1"/>
        <end position="34"/>
    </location>
</feature>
<comment type="caution">
    <text evidence="3">The sequence shown here is derived from an EMBL/GenBank/DDBJ whole genome shotgun (WGS) entry which is preliminary data.</text>
</comment>
<keyword evidence="1" id="KW-0812">Transmembrane</keyword>
<dbReference type="NCBIfam" id="NF040686">
    <property type="entry name" value="TcpD_dom"/>
    <property type="match status" value="1"/>
</dbReference>
<proteinExistence type="predicted"/>
<feature type="transmembrane region" description="Helical" evidence="1">
    <location>
        <begin position="44"/>
        <end position="63"/>
    </location>
</feature>
<keyword evidence="2" id="KW-0732">Signal</keyword>
<name>A0A640MMN3_BACAN</name>
<keyword evidence="1" id="KW-1133">Transmembrane helix</keyword>
<dbReference type="EMBL" id="BLEY01000024">
    <property type="protein sequence ID" value="GEU13508.1"/>
    <property type="molecule type" value="Genomic_DNA"/>
</dbReference>
<sequence>MNQLYSKKQILKMKLTAICNTIFLFFSTSSLAYADASAKEASNYILNDWIAPIFGVVVVYLVIKEFMNSKWIQGFAILFFGGIIYAVIKDPASVLNSLSNLKSYFGL</sequence>